<dbReference type="SUPFAM" id="SSF53807">
    <property type="entry name" value="Helical backbone' metal receptor"/>
    <property type="match status" value="1"/>
</dbReference>
<dbReference type="InParanoid" id="A0A3A9JV19"/>
<dbReference type="InterPro" id="IPR002491">
    <property type="entry name" value="ABC_transptr_periplasmic_BD"/>
</dbReference>
<gene>
    <name evidence="2" type="ORF">D6Z83_08290</name>
    <name evidence="3" type="ORF">EBE87_20705</name>
</gene>
<evidence type="ECO:0000313" key="5">
    <source>
        <dbReference type="Proteomes" id="UP000278036"/>
    </source>
</evidence>
<evidence type="ECO:0000313" key="3">
    <source>
        <dbReference type="EMBL" id="RMI19294.1"/>
    </source>
</evidence>
<comment type="caution">
    <text evidence="2">The sequence shown here is derived from an EMBL/GenBank/DDBJ whole genome shotgun (WGS) entry which is preliminary data.</text>
</comment>
<evidence type="ECO:0000313" key="2">
    <source>
        <dbReference type="EMBL" id="RKK04628.1"/>
    </source>
</evidence>
<accession>A0A3A9JV19</accession>
<reference evidence="2 5" key="1">
    <citation type="submission" date="2018-09" db="EMBL/GenBank/DDBJ databases">
        <title>Roseomonas sp. nov., isolated from feces of Tibetan antelopes in the Qinghai-Tibet plateau, China.</title>
        <authorList>
            <person name="Tian Z."/>
        </authorList>
    </citation>
    <scope>NUCLEOTIDE SEQUENCE [LARGE SCALE GENOMIC DNA]</scope>
    <source>
        <strain evidence="3 4">Z23</strain>
        <strain evidence="2 5">Z24</strain>
    </source>
</reference>
<dbReference type="Pfam" id="PF01497">
    <property type="entry name" value="Peripla_BP_2"/>
    <property type="match status" value="1"/>
</dbReference>
<dbReference type="EMBL" id="RAQU01000037">
    <property type="protein sequence ID" value="RKK04628.1"/>
    <property type="molecule type" value="Genomic_DNA"/>
</dbReference>
<dbReference type="Gene3D" id="3.40.50.1980">
    <property type="entry name" value="Nitrogenase molybdenum iron protein domain"/>
    <property type="match status" value="2"/>
</dbReference>
<proteinExistence type="predicted"/>
<dbReference type="PROSITE" id="PS50983">
    <property type="entry name" value="FE_B12_PBP"/>
    <property type="match status" value="1"/>
</dbReference>
<name>A0A3A9JV19_9PROT</name>
<dbReference type="PANTHER" id="PTHR30535:SF7">
    <property type="entry name" value="IRON(III) DICITRATE-BINDING PROTEIN"/>
    <property type="match status" value="1"/>
</dbReference>
<evidence type="ECO:0000259" key="1">
    <source>
        <dbReference type="PROSITE" id="PS50983"/>
    </source>
</evidence>
<dbReference type="EMBL" id="RFLX01000021">
    <property type="protein sequence ID" value="RMI19294.1"/>
    <property type="molecule type" value="Genomic_DNA"/>
</dbReference>
<feature type="domain" description="Fe/B12 periplasmic-binding" evidence="1">
    <location>
        <begin position="58"/>
        <end position="348"/>
    </location>
</feature>
<dbReference type="CDD" id="cd01148">
    <property type="entry name" value="TroA_a"/>
    <property type="match status" value="1"/>
</dbReference>
<protein>
    <submittedName>
        <fullName evidence="2">ABC transporter substrate-binding protein</fullName>
    </submittedName>
</protein>
<sequence length="348" mass="38001">MSMFCLSRPLGRSVVLRASIVAAGLGLPLSGAWAEPTRYPLTVENCGHTLRFEAAPRNAVTIGQSATEVLYALGLGDRMAGTALWFNDVLPEFKAQNDKVPRLDNNAPSFESVINKRPGLVATQFEWMIGPQGVVGTREQFHELGTPTYVMPADCDGKNNLVGADGTRTAPFTTESIYKGIAQLARIFDRQDQGSALAADLRRREEAAVARAKALALPDASAVFWFSSADLDLDPYVAGQKGIPGYMMRALGLRNVVQSDEEWPTVGWESIARANPSVIVIARMDRRRFPADDFEKKLAFLKSDPVTRETEAVKQNRIVVIDAHAMQATIRLVSGLEALTDAMAKLRP</sequence>
<dbReference type="PANTHER" id="PTHR30535">
    <property type="entry name" value="VITAMIN B12-BINDING PROTEIN"/>
    <property type="match status" value="1"/>
</dbReference>
<keyword evidence="4" id="KW-1185">Reference proteome</keyword>
<dbReference type="InterPro" id="IPR050902">
    <property type="entry name" value="ABC_Transporter_SBP"/>
</dbReference>
<dbReference type="OrthoDB" id="9797850at2"/>
<dbReference type="Proteomes" id="UP000274097">
    <property type="component" value="Unassembled WGS sequence"/>
</dbReference>
<organism evidence="2 5">
    <name type="scientific">Teichococcus wenyumeiae</name>
    <dbReference type="NCBI Taxonomy" id="2478470"/>
    <lineage>
        <taxon>Bacteria</taxon>
        <taxon>Pseudomonadati</taxon>
        <taxon>Pseudomonadota</taxon>
        <taxon>Alphaproteobacteria</taxon>
        <taxon>Acetobacterales</taxon>
        <taxon>Roseomonadaceae</taxon>
        <taxon>Roseomonas</taxon>
    </lineage>
</organism>
<dbReference type="AlphaFoldDB" id="A0A3A9JV19"/>
<dbReference type="Proteomes" id="UP000278036">
    <property type="component" value="Unassembled WGS sequence"/>
</dbReference>
<evidence type="ECO:0000313" key="4">
    <source>
        <dbReference type="Proteomes" id="UP000274097"/>
    </source>
</evidence>